<dbReference type="Proteomes" id="UP001324115">
    <property type="component" value="Unassembled WGS sequence"/>
</dbReference>
<reference evidence="1 2" key="1">
    <citation type="journal article" date="2023" name="G3 (Bethesda)">
        <title>A haplotype-resolved chromosome-scale genome for Quercus rubra L. provides insights into the genetics of adaptive traits for red oak species.</title>
        <authorList>
            <person name="Kapoor B."/>
            <person name="Jenkins J."/>
            <person name="Schmutz J."/>
            <person name="Zhebentyayeva T."/>
            <person name="Kuelheim C."/>
            <person name="Coggeshall M."/>
            <person name="Heim C."/>
            <person name="Lasky J.R."/>
            <person name="Leites L."/>
            <person name="Islam-Faridi N."/>
            <person name="Romero-Severson J."/>
            <person name="DeLeo V.L."/>
            <person name="Lucas S.M."/>
            <person name="Lazic D."/>
            <person name="Gailing O."/>
            <person name="Carlson J."/>
            <person name="Staton M."/>
        </authorList>
    </citation>
    <scope>NUCLEOTIDE SEQUENCE [LARGE SCALE GENOMIC DNA]</scope>
    <source>
        <strain evidence="1">Pseudo-F2</strain>
    </source>
</reference>
<comment type="caution">
    <text evidence="1">The sequence shown here is derived from an EMBL/GenBank/DDBJ whole genome shotgun (WGS) entry which is preliminary data.</text>
</comment>
<gene>
    <name evidence="1" type="ORF">RGQ29_027658</name>
</gene>
<proteinExistence type="predicted"/>
<name>A0AAN7EPR3_QUERU</name>
<organism evidence="1 2">
    <name type="scientific">Quercus rubra</name>
    <name type="common">Northern red oak</name>
    <name type="synonym">Quercus borealis</name>
    <dbReference type="NCBI Taxonomy" id="3512"/>
    <lineage>
        <taxon>Eukaryota</taxon>
        <taxon>Viridiplantae</taxon>
        <taxon>Streptophyta</taxon>
        <taxon>Embryophyta</taxon>
        <taxon>Tracheophyta</taxon>
        <taxon>Spermatophyta</taxon>
        <taxon>Magnoliopsida</taxon>
        <taxon>eudicotyledons</taxon>
        <taxon>Gunneridae</taxon>
        <taxon>Pentapetalae</taxon>
        <taxon>rosids</taxon>
        <taxon>fabids</taxon>
        <taxon>Fagales</taxon>
        <taxon>Fagaceae</taxon>
        <taxon>Quercus</taxon>
    </lineage>
</organism>
<accession>A0AAN7EPR3</accession>
<keyword evidence="2" id="KW-1185">Reference proteome</keyword>
<evidence type="ECO:0000313" key="1">
    <source>
        <dbReference type="EMBL" id="KAK4577231.1"/>
    </source>
</evidence>
<evidence type="ECO:0000313" key="2">
    <source>
        <dbReference type="Proteomes" id="UP001324115"/>
    </source>
</evidence>
<protein>
    <recommendedName>
        <fullName evidence="3">Reverse transcriptase zinc-binding domain-containing protein</fullName>
    </recommendedName>
</protein>
<dbReference type="EMBL" id="JAXUIC010000008">
    <property type="protein sequence ID" value="KAK4577231.1"/>
    <property type="molecule type" value="Genomic_DNA"/>
</dbReference>
<evidence type="ECO:0008006" key="3">
    <source>
        <dbReference type="Google" id="ProtNLM"/>
    </source>
</evidence>
<dbReference type="AlphaFoldDB" id="A0AAN7EPR3"/>
<sequence>MMTFGNGSGDSLSQTKSRISCGVLVEKRSLSSEVDGRKKKSSLMMFNCEHCHLSPETICHALWECPKITEVWEAILGFEFRQLHNFPWFRDLVLFIQAEGKNLELLTMVLWTIWYRRNQLRVGSKDFPISQVGPQASPALSDIKQFNVSLPS</sequence>